<comment type="caution">
    <text evidence="1">The sequence shown here is derived from an EMBL/GenBank/DDBJ whole genome shotgun (WGS) entry which is preliminary data.</text>
</comment>
<dbReference type="EMBL" id="CM056815">
    <property type="protein sequence ID" value="KAJ8630446.1"/>
    <property type="molecule type" value="Genomic_DNA"/>
</dbReference>
<protein>
    <submittedName>
        <fullName evidence="1">Uncharacterized protein</fullName>
    </submittedName>
</protein>
<sequence length="855" mass="97741">MDNPLSDDDIDADMKGIQSELIRRKQARLLDYAIAGRWDRVESLYQEDSSVRSAKLRISEDTVLHMAVSDRREDVVIKLLGFMRDDDEMKEILELRNAKGDTPLHLAAARGMVKTCEFMTEKHPDLIKFRNHEGENPLFVAAFHGTKVAFRLLYGKLQSSILEACRVSGRDFTAADSEFAVHLGRNDGKTILHCTISKEYFDLAIQIIQWQPYLVECVWFDPLENKDSRKLDGGRAPDNYKTCLDFLLLVVQPFMLFVSRFRCWLQSATGDMHKENLQSGISVHEESGPSTSLDIQSSCKQPQSNGEDHHATVTPFKSLKYCIWFLLKYLFIIIVQFKCINVIIVKKPKNKLACRTVDKLLQNINPWAYDNDGINPKDTICEVDSHLGEERMNPKDNICEVDSHLGEEWMKPQEHVGEAIEGTGQLNMTPFLLAVENGVIEMVKRILYRVPMAIYDQKQSDKKNALLLAVQKRQIDVYDFLRNEFGSLSEILGKVDKNGDNALHIAASTAKQGPHLIPGDTIRMLWEMKWYQVQWQTKWYEYVKDSMPGYFFETPIKVGKPLKRHDAFHVYIFSSFLALCFSLTSIVTFLNILISGFQKSYYSKSPGHKLLVGLTSLYLSLGSMLVSFFAGHVLIPKGKTVHSCLPIYAVGLLPVIIISVMEFNLYFNLLRSVLGRRPQPSYRAELESSAANLLHLRLITSRDSLLRRRATYRRVREPFFSGDGWNRRELLDLTQLLFCANWNEIASPISSPVGGDLQGSIWALCRAQIVDSHVEDNFRVCCNLLCESKRGFTLPVRMEDLKLFLFRSEDICKDRYEHYAEPRSRTAIYKTTLGFVAISSANRRGVLSCTGEWKI</sequence>
<dbReference type="Proteomes" id="UP001234297">
    <property type="component" value="Chromosome 7"/>
</dbReference>
<evidence type="ECO:0000313" key="1">
    <source>
        <dbReference type="EMBL" id="KAJ8630446.1"/>
    </source>
</evidence>
<reference evidence="1 2" key="1">
    <citation type="journal article" date="2022" name="Hortic Res">
        <title>A haplotype resolved chromosomal level avocado genome allows analysis of novel avocado genes.</title>
        <authorList>
            <person name="Nath O."/>
            <person name="Fletcher S.J."/>
            <person name="Hayward A."/>
            <person name="Shaw L.M."/>
            <person name="Masouleh A.K."/>
            <person name="Furtado A."/>
            <person name="Henry R.J."/>
            <person name="Mitter N."/>
        </authorList>
    </citation>
    <scope>NUCLEOTIDE SEQUENCE [LARGE SCALE GENOMIC DNA]</scope>
    <source>
        <strain evidence="2">cv. Hass</strain>
    </source>
</reference>
<name>A0ACC2LAB5_PERAE</name>
<evidence type="ECO:0000313" key="2">
    <source>
        <dbReference type="Proteomes" id="UP001234297"/>
    </source>
</evidence>
<accession>A0ACC2LAB5</accession>
<gene>
    <name evidence="1" type="ORF">MRB53_023769</name>
</gene>
<keyword evidence="2" id="KW-1185">Reference proteome</keyword>
<proteinExistence type="predicted"/>
<organism evidence="1 2">
    <name type="scientific">Persea americana</name>
    <name type="common">Avocado</name>
    <dbReference type="NCBI Taxonomy" id="3435"/>
    <lineage>
        <taxon>Eukaryota</taxon>
        <taxon>Viridiplantae</taxon>
        <taxon>Streptophyta</taxon>
        <taxon>Embryophyta</taxon>
        <taxon>Tracheophyta</taxon>
        <taxon>Spermatophyta</taxon>
        <taxon>Magnoliopsida</taxon>
        <taxon>Magnoliidae</taxon>
        <taxon>Laurales</taxon>
        <taxon>Lauraceae</taxon>
        <taxon>Persea</taxon>
    </lineage>
</organism>